<comment type="caution">
    <text evidence="2">The sequence shown here is derived from an EMBL/GenBank/DDBJ whole genome shotgun (WGS) entry which is preliminary data.</text>
</comment>
<gene>
    <name evidence="2" type="ORF">DWX38_10875</name>
</gene>
<proteinExistence type="predicted"/>
<evidence type="ECO:0000313" key="3">
    <source>
        <dbReference type="Proteomes" id="UP000285159"/>
    </source>
</evidence>
<accession>A0A412N2N4</accession>
<dbReference type="Pfam" id="PF10593">
    <property type="entry name" value="Z1"/>
    <property type="match status" value="1"/>
</dbReference>
<organism evidence="2 3">
    <name type="scientific">Bacteroides clarus</name>
    <dbReference type="NCBI Taxonomy" id="626929"/>
    <lineage>
        <taxon>Bacteria</taxon>
        <taxon>Pseudomonadati</taxon>
        <taxon>Bacteroidota</taxon>
        <taxon>Bacteroidia</taxon>
        <taxon>Bacteroidales</taxon>
        <taxon>Bacteroidaceae</taxon>
        <taxon>Bacteroides</taxon>
    </lineage>
</organism>
<dbReference type="RefSeq" id="WP_118468349.1">
    <property type="nucleotide sequence ID" value="NZ_JADPBW010000001.1"/>
</dbReference>
<evidence type="ECO:0000259" key="1">
    <source>
        <dbReference type="Pfam" id="PF10593"/>
    </source>
</evidence>
<dbReference type="EMBL" id="QRWP01000008">
    <property type="protein sequence ID" value="RGT32345.1"/>
    <property type="molecule type" value="Genomic_DNA"/>
</dbReference>
<dbReference type="Proteomes" id="UP000285159">
    <property type="component" value="Unassembled WGS sequence"/>
</dbReference>
<keyword evidence="2" id="KW-0540">Nuclease</keyword>
<keyword evidence="2" id="KW-0255">Endonuclease</keyword>
<dbReference type="AlphaFoldDB" id="A0A412N2N4"/>
<name>A0A412N2N4_9BACE</name>
<reference evidence="2 3" key="1">
    <citation type="submission" date="2018-08" db="EMBL/GenBank/DDBJ databases">
        <title>A genome reference for cultivated species of the human gut microbiota.</title>
        <authorList>
            <person name="Zou Y."/>
            <person name="Xue W."/>
            <person name="Luo G."/>
        </authorList>
    </citation>
    <scope>NUCLEOTIDE SEQUENCE [LARGE SCALE GENOMIC DNA]</scope>
    <source>
        <strain evidence="2 3">AF19-1AC</strain>
    </source>
</reference>
<feature type="domain" description="Putative endonuclease Z1" evidence="1">
    <location>
        <begin position="411"/>
        <end position="653"/>
    </location>
</feature>
<keyword evidence="2" id="KW-0378">Hydrolase</keyword>
<evidence type="ECO:0000313" key="2">
    <source>
        <dbReference type="EMBL" id="RGT32345.1"/>
    </source>
</evidence>
<dbReference type="InterPro" id="IPR018310">
    <property type="entry name" value="Put_endonuclease_Z1-dom"/>
</dbReference>
<dbReference type="GO" id="GO:0004519">
    <property type="term" value="F:endonuclease activity"/>
    <property type="evidence" value="ECO:0007669"/>
    <property type="project" value="UniProtKB-KW"/>
</dbReference>
<sequence>MEELYNKALNICRLFIGAIPVVTDEQINTAIEQVSFMPDFKMLDKHILKKKLLAHYGVRIQDFQILEGNDRRLPWLKEFKANKISNWNFWTRYKLYLSEQKGYAPAVINQLDEITDRILDNLFNPQQVNISIDKKGLVVGQVQSGKTANYTGLICKAADAGFNFIIVLAGIHNNLRSQTQSRIDEGFLGFDTQYERAYSINSTTKIGVGLIPGFDSAIANSYTTSIDKGDFNSRAANTAGFNFNAPQPIILVVKKNASVLKRLYKWLCAQTSGKKQISNKSLLLIDDEADNASINTKKDKDTDPTAINDNIRKIIQLFNRSAYVGYTATPFANIFIAQDETDLFPRDFIINLPAPDNYIGPNKVFGTSSETSEEEDDVLPIVIPIDDYKAFIPDGHKKDDKKPTKSDIPGSLKLAIKCFILTCAIRRARGQENKHNSMLIHVSRYQVWQNEIRDIVNEQFRYYKQEIEANDPAVLAEFRALLEGNVNGCPSYKQITEKIKGSPSLSKIDQDLTVHKWDEIKPLLYQAVQKIEVKSINGSSGDVVDYQLNSKTGISVIAIGGDKLSRGLTLEGLSVSYFLRASKMYDTLMQMGRWFGYRPGYVDLCRLFTSSELNEWYRHIAVASSELLDEFDYLAESRSTPETYGLRVRTHPGCLQITALNKMRNSHEIQVSWAERLIETYQLPLNEDLKNKNLVETDNFLSKLGKPLTKNENYLWTNVSPVDVCEYFSNFSVAEGLRKVNMELICEYIQELVSKGELTKWSVVLMNKTTRSNARETIKKHTFCGSYSVSCFNRSRAIDSSNYKTYFIRKNHIVGNPSDELIDLDDDLLNEALKETIELNKKKGIEWKHTYPQPIVVRSKFRPINQPLLIIYPLNPEYANVKDENGNIVPGTTIFTAEDDPFVGFAISFPHTNTNCAVSYKVNMVAEYADIEDNFDNENDNTYGD</sequence>
<protein>
    <submittedName>
        <fullName evidence="2">Endonuclease</fullName>
    </submittedName>
</protein>